<gene>
    <name evidence="8 9" type="primary">rps11</name>
    <name evidence="9" type="ORF">Naga00113</name>
</gene>
<dbReference type="GO" id="GO:0003735">
    <property type="term" value="F:structural constituent of ribosome"/>
    <property type="evidence" value="ECO:0007669"/>
    <property type="project" value="InterPro"/>
</dbReference>
<keyword evidence="5 8" id="KW-0689">Ribosomal protein</keyword>
<keyword evidence="9" id="KW-0934">Plastid</keyword>
<dbReference type="InterPro" id="IPR019981">
    <property type="entry name" value="Ribosomal_uS11_bac-type"/>
</dbReference>
<dbReference type="AlphaFoldDB" id="A0A023PJS0"/>
<dbReference type="PIRSF" id="PIRSF002131">
    <property type="entry name" value="Ribosomal_S11"/>
    <property type="match status" value="1"/>
</dbReference>
<dbReference type="GO" id="GO:1990904">
    <property type="term" value="C:ribonucleoprotein complex"/>
    <property type="evidence" value="ECO:0007669"/>
    <property type="project" value="UniProtKB-KW"/>
</dbReference>
<evidence type="ECO:0000256" key="1">
    <source>
        <dbReference type="ARBA" id="ARBA00004229"/>
    </source>
</evidence>
<dbReference type="InterPro" id="IPR001971">
    <property type="entry name" value="Ribosomal_uS11"/>
</dbReference>
<dbReference type="NCBIfam" id="TIGR03632">
    <property type="entry name" value="uS11_bact"/>
    <property type="match status" value="1"/>
</dbReference>
<dbReference type="NCBIfam" id="NF003698">
    <property type="entry name" value="PRK05309.1"/>
    <property type="match status" value="1"/>
</dbReference>
<dbReference type="SUPFAM" id="SSF53137">
    <property type="entry name" value="Translational machinery components"/>
    <property type="match status" value="1"/>
</dbReference>
<dbReference type="GO" id="GO:0006412">
    <property type="term" value="P:translation"/>
    <property type="evidence" value="ECO:0007669"/>
    <property type="project" value="UniProtKB-UniRule"/>
</dbReference>
<comment type="similarity">
    <text evidence="2 8">Belongs to the universal ribosomal protein uS11 family.</text>
</comment>
<comment type="subunit">
    <text evidence="8">Part of the 30S ribosomal subunit.</text>
</comment>
<dbReference type="InterPro" id="IPR036967">
    <property type="entry name" value="Ribosomal_uS11_sf"/>
</dbReference>
<evidence type="ECO:0000256" key="6">
    <source>
        <dbReference type="ARBA" id="ARBA00023274"/>
    </source>
</evidence>
<dbReference type="GO" id="GO:0019843">
    <property type="term" value="F:rRNA binding"/>
    <property type="evidence" value="ECO:0007669"/>
    <property type="project" value="UniProtKB-UniRule"/>
</dbReference>
<evidence type="ECO:0000256" key="2">
    <source>
        <dbReference type="ARBA" id="ARBA00006194"/>
    </source>
</evidence>
<dbReference type="GO" id="GO:0009507">
    <property type="term" value="C:chloroplast"/>
    <property type="evidence" value="ECO:0007669"/>
    <property type="project" value="UniProtKB-SubCell"/>
</dbReference>
<evidence type="ECO:0000256" key="7">
    <source>
        <dbReference type="ARBA" id="ARBA00035260"/>
    </source>
</evidence>
<keyword evidence="6 8" id="KW-0687">Ribonucleoprotein</keyword>
<evidence type="ECO:0000256" key="8">
    <source>
        <dbReference type="HAMAP-Rule" id="MF_01310"/>
    </source>
</evidence>
<dbReference type="EMBL" id="KJ410682">
    <property type="protein sequence ID" value="AHX25151.1"/>
    <property type="molecule type" value="Genomic_DNA"/>
</dbReference>
<evidence type="ECO:0000313" key="9">
    <source>
        <dbReference type="EMBL" id="AHX25151.1"/>
    </source>
</evidence>
<dbReference type="PANTHER" id="PTHR11759">
    <property type="entry name" value="40S RIBOSOMAL PROTEIN S14/30S RIBOSOMAL PROTEIN S11"/>
    <property type="match status" value="1"/>
</dbReference>
<organism evidence="9">
    <name type="scientific">Nannochloropsis gaditana</name>
    <dbReference type="NCBI Taxonomy" id="72520"/>
    <lineage>
        <taxon>Eukaryota</taxon>
        <taxon>Sar</taxon>
        <taxon>Stramenopiles</taxon>
        <taxon>Ochrophyta</taxon>
        <taxon>Eustigmatophyceae</taxon>
        <taxon>Eustigmatales</taxon>
        <taxon>Monodopsidaceae</taxon>
        <taxon>Nannochloropsis</taxon>
    </lineage>
</organism>
<dbReference type="Pfam" id="PF00411">
    <property type="entry name" value="Ribosomal_S11"/>
    <property type="match status" value="1"/>
</dbReference>
<geneLocation type="chloroplast" evidence="9"/>
<keyword evidence="9" id="KW-0150">Chloroplast</keyword>
<dbReference type="GO" id="GO:0005840">
    <property type="term" value="C:ribosome"/>
    <property type="evidence" value="ECO:0007669"/>
    <property type="project" value="UniProtKB-KW"/>
</dbReference>
<dbReference type="Gene3D" id="3.30.420.80">
    <property type="entry name" value="Ribosomal protein S11"/>
    <property type="match status" value="1"/>
</dbReference>
<evidence type="ECO:0000256" key="4">
    <source>
        <dbReference type="ARBA" id="ARBA00022884"/>
    </source>
</evidence>
<protein>
    <recommendedName>
        <fullName evidence="7 8">Small ribosomal subunit protein uS11c</fullName>
    </recommendedName>
</protein>
<evidence type="ECO:0000256" key="5">
    <source>
        <dbReference type="ARBA" id="ARBA00022980"/>
    </source>
</evidence>
<dbReference type="HAMAP" id="MF_01310">
    <property type="entry name" value="Ribosomal_uS11"/>
    <property type="match status" value="1"/>
</dbReference>
<evidence type="ECO:0000256" key="3">
    <source>
        <dbReference type="ARBA" id="ARBA00022730"/>
    </source>
</evidence>
<accession>A0A023PJS0</accession>
<proteinExistence type="inferred from homology"/>
<comment type="subcellular location">
    <subcellularLocation>
        <location evidence="1 8">Plastid</location>
        <location evidence="1 8">Chloroplast</location>
    </subcellularLocation>
</comment>
<reference evidence="9" key="1">
    <citation type="journal article" date="2014" name="BMC Genomics">
        <title>A pangenomic analysis of the Nannochloropsis organellar genomes reveals novel genetic variations in key metabolic genes.</title>
        <authorList>
            <person name="Starkenburg S.R."/>
            <person name="Kwon K.J."/>
            <person name="Jha R.K."/>
            <person name="McKay C."/>
            <person name="Jacobs M."/>
            <person name="Chertkov O."/>
            <person name="Twary S."/>
            <person name="Rocap G."/>
            <person name="Cattolico R.A."/>
        </authorList>
    </citation>
    <scope>NUCLEOTIDE SEQUENCE</scope>
    <source>
        <strain evidence="9">CCMP526</strain>
    </source>
</reference>
<keyword evidence="3 8" id="KW-0699">rRNA-binding</keyword>
<keyword evidence="4 8" id="KW-0694">RNA-binding</keyword>
<sequence>MYFNLKLGQKPMNQKLNKGKRKINLSLGFACIHSTFNNTIISITDPKGNVITWASAGSSGFKGSRKKTQYAAQMAAKNASAKALKLGIKKVGVILNGPGNGREIAIKGIHATGLEIISIEDKTGVPHNGCRAPKRRRV</sequence>
<name>A0A023PJS0_9STRA</name>